<gene>
    <name evidence="2" type="ORF">PXEA_LOCUS19712</name>
</gene>
<sequence>MLDKPREIQARGGTTKSAKINLASTDSSQEASWELSRLVEVLDNVHQSNTDSPFATPEEISVLQKRSFWRPKQQRDLLNNQNWHTECIIEGGQQLENDIIRKSIIQTETNISRNGNAFQTYQIPVTESIQTRSEEKECCSKIAYQKTTDSRISNNSTLNDERQEYHHYHLYHHHHHHHHHHDPTPLITR</sequence>
<name>A0A3S5AD71_9PLAT</name>
<accession>A0A3S5AD71</accession>
<evidence type="ECO:0000256" key="1">
    <source>
        <dbReference type="SAM" id="MobiDB-lite"/>
    </source>
</evidence>
<protein>
    <submittedName>
        <fullName evidence="2">Uncharacterized protein</fullName>
    </submittedName>
</protein>
<proteinExistence type="predicted"/>
<evidence type="ECO:0000313" key="2">
    <source>
        <dbReference type="EMBL" id="VEL26272.1"/>
    </source>
</evidence>
<keyword evidence="3" id="KW-1185">Reference proteome</keyword>
<dbReference type="AlphaFoldDB" id="A0A3S5AD71"/>
<dbReference type="Proteomes" id="UP000784294">
    <property type="component" value="Unassembled WGS sequence"/>
</dbReference>
<feature type="region of interest" description="Disordered" evidence="1">
    <location>
        <begin position="1"/>
        <end position="25"/>
    </location>
</feature>
<evidence type="ECO:0000313" key="3">
    <source>
        <dbReference type="Proteomes" id="UP000784294"/>
    </source>
</evidence>
<organism evidence="2 3">
    <name type="scientific">Protopolystoma xenopodis</name>
    <dbReference type="NCBI Taxonomy" id="117903"/>
    <lineage>
        <taxon>Eukaryota</taxon>
        <taxon>Metazoa</taxon>
        <taxon>Spiralia</taxon>
        <taxon>Lophotrochozoa</taxon>
        <taxon>Platyhelminthes</taxon>
        <taxon>Monogenea</taxon>
        <taxon>Polyopisthocotylea</taxon>
        <taxon>Polystomatidea</taxon>
        <taxon>Polystomatidae</taxon>
        <taxon>Protopolystoma</taxon>
    </lineage>
</organism>
<dbReference type="EMBL" id="CAAALY010079144">
    <property type="protein sequence ID" value="VEL26272.1"/>
    <property type="molecule type" value="Genomic_DNA"/>
</dbReference>
<reference evidence="2" key="1">
    <citation type="submission" date="2018-11" db="EMBL/GenBank/DDBJ databases">
        <authorList>
            <consortium name="Pathogen Informatics"/>
        </authorList>
    </citation>
    <scope>NUCLEOTIDE SEQUENCE</scope>
</reference>
<comment type="caution">
    <text evidence="2">The sequence shown here is derived from an EMBL/GenBank/DDBJ whole genome shotgun (WGS) entry which is preliminary data.</text>
</comment>
<feature type="compositionally biased region" description="Polar residues" evidence="1">
    <location>
        <begin position="12"/>
        <end position="25"/>
    </location>
</feature>